<evidence type="ECO:0000256" key="2">
    <source>
        <dbReference type="SAM" id="Phobius"/>
    </source>
</evidence>
<feature type="transmembrane region" description="Helical" evidence="2">
    <location>
        <begin position="252"/>
        <end position="271"/>
    </location>
</feature>
<keyword evidence="2" id="KW-0812">Transmembrane</keyword>
<keyword evidence="2" id="KW-1133">Transmembrane helix</keyword>
<dbReference type="RefSeq" id="WP_006971965.1">
    <property type="nucleotide sequence ID" value="NZ_ABCS01000025.1"/>
</dbReference>
<reference evidence="3 4" key="1">
    <citation type="submission" date="2007-06" db="EMBL/GenBank/DDBJ databases">
        <authorList>
            <person name="Shimkets L."/>
            <person name="Ferriera S."/>
            <person name="Johnson J."/>
            <person name="Kravitz S."/>
            <person name="Beeson K."/>
            <person name="Sutton G."/>
            <person name="Rogers Y.-H."/>
            <person name="Friedman R."/>
            <person name="Frazier M."/>
            <person name="Venter J.C."/>
        </authorList>
    </citation>
    <scope>NUCLEOTIDE SEQUENCE [LARGE SCALE GENOMIC DNA]</scope>
    <source>
        <strain evidence="3 4">SIR-1</strain>
    </source>
</reference>
<dbReference type="Proteomes" id="UP000005801">
    <property type="component" value="Unassembled WGS sequence"/>
</dbReference>
<evidence type="ECO:0000256" key="1">
    <source>
        <dbReference type="SAM" id="MobiDB-lite"/>
    </source>
</evidence>
<feature type="region of interest" description="Disordered" evidence="1">
    <location>
        <begin position="1"/>
        <end position="22"/>
    </location>
</feature>
<proteinExistence type="predicted"/>
<feature type="transmembrane region" description="Helical" evidence="2">
    <location>
        <begin position="186"/>
        <end position="202"/>
    </location>
</feature>
<feature type="transmembrane region" description="Helical" evidence="2">
    <location>
        <begin position="156"/>
        <end position="180"/>
    </location>
</feature>
<evidence type="ECO:0000313" key="3">
    <source>
        <dbReference type="EMBL" id="EDM78909.1"/>
    </source>
</evidence>
<dbReference type="STRING" id="391625.PPSIR1_03533"/>
<feature type="transmembrane region" description="Helical" evidence="2">
    <location>
        <begin position="214"/>
        <end position="240"/>
    </location>
</feature>
<dbReference type="EMBL" id="ABCS01000025">
    <property type="protein sequence ID" value="EDM78909.1"/>
    <property type="molecule type" value="Genomic_DNA"/>
</dbReference>
<feature type="transmembrane region" description="Helical" evidence="2">
    <location>
        <begin position="341"/>
        <end position="361"/>
    </location>
</feature>
<organism evidence="3 4">
    <name type="scientific">Plesiocystis pacifica SIR-1</name>
    <dbReference type="NCBI Taxonomy" id="391625"/>
    <lineage>
        <taxon>Bacteria</taxon>
        <taxon>Pseudomonadati</taxon>
        <taxon>Myxococcota</taxon>
        <taxon>Polyangia</taxon>
        <taxon>Nannocystales</taxon>
        <taxon>Nannocystaceae</taxon>
        <taxon>Plesiocystis</taxon>
    </lineage>
</organism>
<feature type="transmembrane region" description="Helical" evidence="2">
    <location>
        <begin position="125"/>
        <end position="149"/>
    </location>
</feature>
<dbReference type="OrthoDB" id="5482811at2"/>
<name>A6G5G6_9BACT</name>
<keyword evidence="4" id="KW-1185">Reference proteome</keyword>
<feature type="transmembrane region" description="Helical" evidence="2">
    <location>
        <begin position="27"/>
        <end position="48"/>
    </location>
</feature>
<accession>A6G5G6</accession>
<keyword evidence="2" id="KW-0472">Membrane</keyword>
<comment type="caution">
    <text evidence="3">The sequence shown here is derived from an EMBL/GenBank/DDBJ whole genome shotgun (WGS) entry which is preliminary data.</text>
</comment>
<protein>
    <recommendedName>
        <fullName evidence="5">Glycosyltransferase RgtA/B/C/D-like domain-containing protein</fullName>
    </recommendedName>
</protein>
<dbReference type="AlphaFoldDB" id="A6G5G6"/>
<evidence type="ECO:0000313" key="4">
    <source>
        <dbReference type="Proteomes" id="UP000005801"/>
    </source>
</evidence>
<gene>
    <name evidence="3" type="ORF">PPSIR1_03533</name>
</gene>
<evidence type="ECO:0008006" key="5">
    <source>
        <dbReference type="Google" id="ProtNLM"/>
    </source>
</evidence>
<sequence length="657" mass="73301">MSEGDTTQEEGAPGTSPEPGPKPRAHLTFALAALAVALVHLALMWHYIPPELVLSEDPIARGDLSVHLAQAKRVFEGMVEAGETWAYDVSLLAGFPTGTIFDADNKAWALWTYVGVRKLGWSLGAAWNSFLVVAHLLVPVVVFAAARLLRFTRWPALVAAAGASAFWFFDSFVHWCWWIGMVEYDFAGYLFLLPLGLFYRFVEERRVWQALASGLSLGLCLLVHPYTFFMLAPPMIFLWLRDARELEGKHHAMVVGVALFAIAVNLWWLRVAFDFWHYILDSAYYGQAGLDFLVADFFGTLLDPETSGFISVRTGFRLLFVAAAGVQLWRWRKQEDRRFGLFAVALGSYALLSYCGSYLSLTAQIQPYRFVVSLGFLAAMPAAELAVRGFESLRAGEWSGREKVLAGVLAVPALQHLGADVVYFMPELQPRLETLSNGETPGITGTGFAFHATLRYGEAVQDRLVCDWIDAHDDGQGRVLVENAPLGDELAWRTDAQVLGGFTVRNLQHSYSNFYRRYPDGVLEDQAALADYFETYAVRYVVVTRPDAYLGEPNPMLELVANFGWHRIFRVKEGAVAVNLVAEGGGRVEARTNHLKVRGSDPEADVVLRFHWLESLVCEPECSIEREPIDEVDVVGFIRVPAPHPADFEISNSYEMP</sequence>